<organism evidence="1 2">
    <name type="scientific">Hymenobacter aerilatus</name>
    <dbReference type="NCBI Taxonomy" id="2932251"/>
    <lineage>
        <taxon>Bacteria</taxon>
        <taxon>Pseudomonadati</taxon>
        <taxon>Bacteroidota</taxon>
        <taxon>Cytophagia</taxon>
        <taxon>Cytophagales</taxon>
        <taxon>Hymenobacteraceae</taxon>
        <taxon>Hymenobacter</taxon>
    </lineage>
</organism>
<proteinExistence type="predicted"/>
<reference evidence="1 2" key="1">
    <citation type="submission" date="2022-04" db="EMBL/GenBank/DDBJ databases">
        <title>Hymenobacter sp. isolated from the air.</title>
        <authorList>
            <person name="Won M."/>
            <person name="Lee C.-M."/>
            <person name="Woen H.-Y."/>
            <person name="Kwon S.-W."/>
        </authorList>
    </citation>
    <scope>NUCLEOTIDE SEQUENCE [LARGE SCALE GENOMIC DNA]</scope>
    <source>
        <strain evidence="2">5413 J-13</strain>
    </source>
</reference>
<name>A0A8T9T470_9BACT</name>
<protein>
    <submittedName>
        <fullName evidence="1">Uncharacterized protein</fullName>
    </submittedName>
</protein>
<dbReference type="AlphaFoldDB" id="A0A8T9T470"/>
<dbReference type="Proteomes" id="UP000829925">
    <property type="component" value="Chromosome"/>
</dbReference>
<evidence type="ECO:0000313" key="1">
    <source>
        <dbReference type="EMBL" id="UOR07420.1"/>
    </source>
</evidence>
<gene>
    <name evidence="1" type="ORF">MUN82_10045</name>
</gene>
<sequence length="100" mass="11599">MEVYSKQELAPWLKQIEHLTQQVQELVAARPDWIPAEEAQALTGRSRAWFYMGRTAGTLPITMLPRAKGSRRVMYSRKDCIAYGIKHRILPPWYPGEMPK</sequence>
<evidence type="ECO:0000313" key="2">
    <source>
        <dbReference type="Proteomes" id="UP000829925"/>
    </source>
</evidence>
<dbReference type="RefSeq" id="WP_245097151.1">
    <property type="nucleotide sequence ID" value="NZ_CP095053.1"/>
</dbReference>
<dbReference type="KEGG" id="haei:MUN82_10045"/>
<accession>A0A8T9T470</accession>
<dbReference type="EMBL" id="CP095053">
    <property type="protein sequence ID" value="UOR07420.1"/>
    <property type="molecule type" value="Genomic_DNA"/>
</dbReference>
<keyword evidence="2" id="KW-1185">Reference proteome</keyword>